<gene>
    <name evidence="3" type="ORF">BE21_56330</name>
</gene>
<dbReference type="EMBL" id="JEME01003246">
    <property type="protein sequence ID" value="KYG01656.1"/>
    <property type="molecule type" value="Genomic_DNA"/>
</dbReference>
<evidence type="ECO:0000313" key="3">
    <source>
        <dbReference type="EMBL" id="KYG01656.1"/>
    </source>
</evidence>
<dbReference type="InterPro" id="IPR041664">
    <property type="entry name" value="AAA_16"/>
</dbReference>
<dbReference type="PANTHER" id="PTHR35894">
    <property type="entry name" value="GENERAL SECRETION PATHWAY PROTEIN A-RELATED"/>
    <property type="match status" value="1"/>
</dbReference>
<dbReference type="InterPro" id="IPR027417">
    <property type="entry name" value="P-loop_NTPase"/>
</dbReference>
<comment type="caution">
    <text evidence="3">The sequence shown here is derived from an EMBL/GenBank/DDBJ whole genome shotgun (WGS) entry which is preliminary data.</text>
</comment>
<dbReference type="Gene3D" id="3.40.50.300">
    <property type="entry name" value="P-loop containing nucleotide triphosphate hydrolases"/>
    <property type="match status" value="1"/>
</dbReference>
<dbReference type="SUPFAM" id="SSF52540">
    <property type="entry name" value="P-loop containing nucleoside triphosphate hydrolases"/>
    <property type="match status" value="1"/>
</dbReference>
<dbReference type="Proteomes" id="UP000075502">
    <property type="component" value="Unassembled WGS sequence"/>
</dbReference>
<evidence type="ECO:0000256" key="1">
    <source>
        <dbReference type="SAM" id="MobiDB-lite"/>
    </source>
</evidence>
<dbReference type="Pfam" id="PF13191">
    <property type="entry name" value="AAA_16"/>
    <property type="match status" value="1"/>
</dbReference>
<feature type="domain" description="Orc1-like AAA ATPase" evidence="2">
    <location>
        <begin position="40"/>
        <end position="179"/>
    </location>
</feature>
<protein>
    <recommendedName>
        <fullName evidence="2">Orc1-like AAA ATPase domain-containing protein</fullName>
    </recommendedName>
</protein>
<accession>A0A150TAH5</accession>
<feature type="region of interest" description="Disordered" evidence="1">
    <location>
        <begin position="781"/>
        <end position="818"/>
    </location>
</feature>
<feature type="compositionally biased region" description="Basic and acidic residues" evidence="1">
    <location>
        <begin position="781"/>
        <end position="792"/>
    </location>
</feature>
<reference evidence="3 4" key="1">
    <citation type="submission" date="2014-02" db="EMBL/GenBank/DDBJ databases">
        <title>The small core and large imbalanced accessory genome model reveals a collaborative survival strategy of Sorangium cellulosum strains in nature.</title>
        <authorList>
            <person name="Han K."/>
            <person name="Peng R."/>
            <person name="Blom J."/>
            <person name="Li Y.-Z."/>
        </authorList>
    </citation>
    <scope>NUCLEOTIDE SEQUENCE [LARGE SCALE GENOMIC DNA]</scope>
    <source>
        <strain evidence="3 4">So0007-03</strain>
    </source>
</reference>
<sequence length="818" mass="90484">MEGEVRGPVHAGGGAGRAVNAPLMKHNPAFLTPEQLRSSFVVRKRDLDIVLQYIRDSTGPSNQHVLVLGSRGMGKTTLVRMLADTVTRDPELGARWYPLVFGEESYTVSTIGELWLEAIMHLGDQTGDARWQALHDELRAERDDDRLCERALARLVGFAEEQGKRILLVIENLHMLLDEQMPKKDAWSLRHTLQNEPRVLLLATATSRFGAILDEEQALYEMFATYALEPLDLAECRALWEAVGGVEADERRVRPMQILTGGNPRLLGILASFAAKTSLRHLMENLTQLVDDNTDYFKSHLEGLPATERKVYVMLADLWTPSTAREVAEAARMEVNQASALLHRLVGRGAVVEEGQGRRLRYRLSERLYNIYHLLRRRGAGAARVRAVVDFMVHLYEGDGLVGLLGRIAEEAKGLGPEERRDHFDVMEGIVQRVRDPKLRSELVASLTQIGVLSWPDISESLQATLRRSLRVEGKRLKEELQLELQELGSHEEVLREEITKLVDLGRHADAGAAYERLADAATSRGADGFDYAVAATHAYLAAEQPYHAERCATRWLAISPNEPRLAELLTTALMRIEPRDQERLRGEYEQAAATGEHWAWVAVAAARAVQQNWSGVVYAFEEAKRSQVVNAFLSAVACLCAIGRPSGAYTSGWLIQHERELKPGYPLAGRILVMREEPSAQVTGAILLGAAGLWEEACTAMERVLSSGEGVGVEDARNFLIAAAIAGHADRAVTLLEASPVRISLEPLLVALRQIAGHPVQAPPEVLEVASDLVRLIEQRRAGRPQKRSEESNAADGRSRTSAKPRRAGRGRAAAKS</sequence>
<dbReference type="Gene3D" id="1.10.10.10">
    <property type="entry name" value="Winged helix-like DNA-binding domain superfamily/Winged helix DNA-binding domain"/>
    <property type="match status" value="1"/>
</dbReference>
<dbReference type="InterPro" id="IPR052026">
    <property type="entry name" value="ExeA_AAA_ATPase_DNA-bind"/>
</dbReference>
<dbReference type="AlphaFoldDB" id="A0A150TAH5"/>
<dbReference type="SUPFAM" id="SSF46785">
    <property type="entry name" value="Winged helix' DNA-binding domain"/>
    <property type="match status" value="1"/>
</dbReference>
<proteinExistence type="predicted"/>
<feature type="compositionally biased region" description="Basic residues" evidence="1">
    <location>
        <begin position="802"/>
        <end position="818"/>
    </location>
</feature>
<name>A0A150TAH5_SORCE</name>
<organism evidence="3 4">
    <name type="scientific">Sorangium cellulosum</name>
    <name type="common">Polyangium cellulosum</name>
    <dbReference type="NCBI Taxonomy" id="56"/>
    <lineage>
        <taxon>Bacteria</taxon>
        <taxon>Pseudomonadati</taxon>
        <taxon>Myxococcota</taxon>
        <taxon>Polyangia</taxon>
        <taxon>Polyangiales</taxon>
        <taxon>Polyangiaceae</taxon>
        <taxon>Sorangium</taxon>
    </lineage>
</organism>
<dbReference type="InterPro" id="IPR036388">
    <property type="entry name" value="WH-like_DNA-bd_sf"/>
</dbReference>
<evidence type="ECO:0000259" key="2">
    <source>
        <dbReference type="Pfam" id="PF13191"/>
    </source>
</evidence>
<evidence type="ECO:0000313" key="4">
    <source>
        <dbReference type="Proteomes" id="UP000075502"/>
    </source>
</evidence>
<dbReference type="PANTHER" id="PTHR35894:SF1">
    <property type="entry name" value="PHOSPHORIBULOKINASE _ URIDINE KINASE FAMILY"/>
    <property type="match status" value="1"/>
</dbReference>
<dbReference type="InterPro" id="IPR036390">
    <property type="entry name" value="WH_DNA-bd_sf"/>
</dbReference>